<dbReference type="Gene3D" id="3.30.450.30">
    <property type="entry name" value="Dynein light chain 2a, cytoplasmic"/>
    <property type="match status" value="1"/>
</dbReference>
<gene>
    <name evidence="1" type="ORF">S03H2_07827</name>
</gene>
<name>X1FA67_9ZZZZ</name>
<dbReference type="SUPFAM" id="SSF103196">
    <property type="entry name" value="Roadblock/LC7 domain"/>
    <property type="match status" value="1"/>
</dbReference>
<accession>X1FA67</accession>
<comment type="caution">
    <text evidence="1">The sequence shown here is derived from an EMBL/GenBank/DDBJ whole genome shotgun (WGS) entry which is preliminary data.</text>
</comment>
<protein>
    <recommendedName>
        <fullName evidence="2">Roadblock/LAMTOR2 domain-containing protein</fullName>
    </recommendedName>
</protein>
<dbReference type="EMBL" id="BARU01003683">
    <property type="protein sequence ID" value="GAH26294.1"/>
    <property type="molecule type" value="Genomic_DNA"/>
</dbReference>
<dbReference type="AlphaFoldDB" id="X1FA67"/>
<proteinExistence type="predicted"/>
<reference evidence="1" key="1">
    <citation type="journal article" date="2014" name="Front. Microbiol.">
        <title>High frequency of phylogenetically diverse reductive dehalogenase-homologous genes in deep subseafloor sedimentary metagenomes.</title>
        <authorList>
            <person name="Kawai M."/>
            <person name="Futagami T."/>
            <person name="Toyoda A."/>
            <person name="Takaki Y."/>
            <person name="Nishi S."/>
            <person name="Hori S."/>
            <person name="Arai W."/>
            <person name="Tsubouchi T."/>
            <person name="Morono Y."/>
            <person name="Uchiyama I."/>
            <person name="Ito T."/>
            <person name="Fujiyama A."/>
            <person name="Inagaki F."/>
            <person name="Takami H."/>
        </authorList>
    </citation>
    <scope>NUCLEOTIDE SEQUENCE</scope>
    <source>
        <strain evidence="1">Expedition CK06-06</strain>
    </source>
</reference>
<sequence>MNEIELPKSQKIERLNQILIELKNKGKLLGVLFAYRNGGLIAKDFKEDIDFNNFTSMCASVLESATDLGCTMGDRKVNKIIAELEGQTIVIIECDEKTFLVFDINYESNFNIILEKIEVYIRKIIFLY</sequence>
<evidence type="ECO:0008006" key="2">
    <source>
        <dbReference type="Google" id="ProtNLM"/>
    </source>
</evidence>
<organism evidence="1">
    <name type="scientific">marine sediment metagenome</name>
    <dbReference type="NCBI Taxonomy" id="412755"/>
    <lineage>
        <taxon>unclassified sequences</taxon>
        <taxon>metagenomes</taxon>
        <taxon>ecological metagenomes</taxon>
    </lineage>
</organism>
<evidence type="ECO:0000313" key="1">
    <source>
        <dbReference type="EMBL" id="GAH26294.1"/>
    </source>
</evidence>